<dbReference type="PANTHER" id="PTHR37919:SF2">
    <property type="entry name" value="EXPERA DOMAIN-CONTAINING PROTEIN"/>
    <property type="match status" value="1"/>
</dbReference>
<protein>
    <submittedName>
        <fullName evidence="3">Uncharacterized protein</fullName>
    </submittedName>
</protein>
<evidence type="ECO:0000256" key="1">
    <source>
        <dbReference type="SAM" id="MobiDB-lite"/>
    </source>
</evidence>
<evidence type="ECO:0000256" key="2">
    <source>
        <dbReference type="SAM" id="Phobius"/>
    </source>
</evidence>
<reference evidence="3" key="1">
    <citation type="journal article" date="2020" name="Stud. Mycol.">
        <title>101 Dothideomycetes genomes: a test case for predicting lifestyles and emergence of pathogens.</title>
        <authorList>
            <person name="Haridas S."/>
            <person name="Albert R."/>
            <person name="Binder M."/>
            <person name="Bloem J."/>
            <person name="Labutti K."/>
            <person name="Salamov A."/>
            <person name="Andreopoulos B."/>
            <person name="Baker S."/>
            <person name="Barry K."/>
            <person name="Bills G."/>
            <person name="Bluhm B."/>
            <person name="Cannon C."/>
            <person name="Castanera R."/>
            <person name="Culley D."/>
            <person name="Daum C."/>
            <person name="Ezra D."/>
            <person name="Gonzalez J."/>
            <person name="Henrissat B."/>
            <person name="Kuo A."/>
            <person name="Liang C."/>
            <person name="Lipzen A."/>
            <person name="Lutzoni F."/>
            <person name="Magnuson J."/>
            <person name="Mondo S."/>
            <person name="Nolan M."/>
            <person name="Ohm R."/>
            <person name="Pangilinan J."/>
            <person name="Park H.-J."/>
            <person name="Ramirez L."/>
            <person name="Alfaro M."/>
            <person name="Sun H."/>
            <person name="Tritt A."/>
            <person name="Yoshinaga Y."/>
            <person name="Zwiers L.-H."/>
            <person name="Turgeon B."/>
            <person name="Goodwin S."/>
            <person name="Spatafora J."/>
            <person name="Crous P."/>
            <person name="Grigoriev I."/>
        </authorList>
    </citation>
    <scope>NUCLEOTIDE SEQUENCE</scope>
    <source>
        <strain evidence="3">CBS 175.79</strain>
    </source>
</reference>
<feature type="transmembrane region" description="Helical" evidence="2">
    <location>
        <begin position="234"/>
        <end position="255"/>
    </location>
</feature>
<organism evidence="3 4">
    <name type="scientific">Aaosphaeria arxii CBS 175.79</name>
    <dbReference type="NCBI Taxonomy" id="1450172"/>
    <lineage>
        <taxon>Eukaryota</taxon>
        <taxon>Fungi</taxon>
        <taxon>Dikarya</taxon>
        <taxon>Ascomycota</taxon>
        <taxon>Pezizomycotina</taxon>
        <taxon>Dothideomycetes</taxon>
        <taxon>Pleosporomycetidae</taxon>
        <taxon>Pleosporales</taxon>
        <taxon>Pleosporales incertae sedis</taxon>
        <taxon>Aaosphaeria</taxon>
    </lineage>
</organism>
<keyword evidence="2" id="KW-1133">Transmembrane helix</keyword>
<dbReference type="RefSeq" id="XP_033388946.1">
    <property type="nucleotide sequence ID" value="XM_033525028.1"/>
</dbReference>
<name>A0A6A5Y6G2_9PLEO</name>
<evidence type="ECO:0000313" key="4">
    <source>
        <dbReference type="Proteomes" id="UP000799778"/>
    </source>
</evidence>
<dbReference type="OrthoDB" id="60858at2759"/>
<accession>A0A6A5Y6G2</accession>
<keyword evidence="2" id="KW-0812">Transmembrane</keyword>
<keyword evidence="4" id="KW-1185">Reference proteome</keyword>
<dbReference type="AlphaFoldDB" id="A0A6A5Y6G2"/>
<dbReference type="GeneID" id="54282425"/>
<keyword evidence="2" id="KW-0472">Membrane</keyword>
<sequence>MVSTRHHPSEFPPPEASPTKSSSPRKSSRRSTASPAPEEIPTSSPTSLTKRAVSNAVASANGNGNARSVGWSHTASNITIAWVTVSMPLVIWDILYLLLRPHTMTGGMLQWPIWKPYEIYANVDYVYGQPGWDHKDGFGGAQAVLNLVEVIFYGLYIMIVYNHGKPAAGGRGLQVGVKGWLSGGVRIEGRKGNQALIMGFAAAVMTLSKTTLYYLNEYFSDFKNTWHNDWSHFIFLYIIMNGLWLAFPAYMTVVFGADILEGLDLATESSSAAAKKKY</sequence>
<dbReference type="Proteomes" id="UP000799778">
    <property type="component" value="Unassembled WGS sequence"/>
</dbReference>
<feature type="compositionally biased region" description="Low complexity" evidence="1">
    <location>
        <begin position="17"/>
        <end position="37"/>
    </location>
</feature>
<dbReference type="EMBL" id="ML978066">
    <property type="protein sequence ID" value="KAF2020607.1"/>
    <property type="molecule type" value="Genomic_DNA"/>
</dbReference>
<feature type="region of interest" description="Disordered" evidence="1">
    <location>
        <begin position="1"/>
        <end position="51"/>
    </location>
</feature>
<evidence type="ECO:0000313" key="3">
    <source>
        <dbReference type="EMBL" id="KAF2020607.1"/>
    </source>
</evidence>
<feature type="transmembrane region" description="Helical" evidence="2">
    <location>
        <begin position="80"/>
        <end position="99"/>
    </location>
</feature>
<dbReference type="PANTHER" id="PTHR37919">
    <property type="entry name" value="PROTEIN CBG05606"/>
    <property type="match status" value="1"/>
</dbReference>
<feature type="transmembrane region" description="Helical" evidence="2">
    <location>
        <begin position="195"/>
        <end position="214"/>
    </location>
</feature>
<proteinExistence type="predicted"/>
<gene>
    <name evidence="3" type="ORF">BU24DRAFT_3891</name>
</gene>